<protein>
    <submittedName>
        <fullName evidence="9">Exosortase J</fullName>
    </submittedName>
</protein>
<proteinExistence type="predicted"/>
<feature type="transmembrane region" description="Helical" evidence="8">
    <location>
        <begin position="282"/>
        <end position="300"/>
    </location>
</feature>
<sequence length="557" mass="60459">MSTFSTAKALPPALTRTGALSPAFAAGAAALLTVLGVASIWPTAQALWGLWTTDALKSIGMVVPAVSFLLILRVWRSLRWEMDGTWWGLAILAITAVAVAIRNQSVLMLVLSPSWTIYFPPHSLVAFAYGAGAVLLFGGRRLFRASLFPIILLWFVNPIPHIFNVYVDLPLQRASAHIARGFAMALGQPLTADRMRLMFTPNFGMFIAPGCNGIRGAVTMGFIALIAGYLYRFRWRAHVLVVLGAVFLGYVFNFVRLCTLVLYYLLALHVPSLQDKAENADYLIGAALFLIACMMLFTAIQRLGAKASLDRGETEQTSVLALPLAPASDAPSRGVNLRLAAMAVFTIFSCFIVVRRMEAQRPNAALLADESALGAFPETAGGFHLVRRWNENLIGGALLFHWAEYAPVSGEGSHVSIGVSPVLGSHDTLICHSARGEDPLWQGETVFPTAGSDPVAFHTSFYNDGATQFLEATTLCNGSTCGEHSAAQMNFGFVYSRPDPKTLLSQEASRPIPILLKVETIDTTLPVDIARKQLNGDLQAFLSAVNLDNLTKPYRRN</sequence>
<evidence type="ECO:0000313" key="10">
    <source>
        <dbReference type="Proteomes" id="UP000198356"/>
    </source>
</evidence>
<keyword evidence="6 8" id="KW-1133">Transmembrane helix</keyword>
<evidence type="ECO:0000256" key="4">
    <source>
        <dbReference type="ARBA" id="ARBA00022692"/>
    </source>
</evidence>
<evidence type="ECO:0000256" key="5">
    <source>
        <dbReference type="ARBA" id="ARBA00022801"/>
    </source>
</evidence>
<keyword evidence="7 8" id="KW-0472">Membrane</keyword>
<dbReference type="OrthoDB" id="103041at2"/>
<evidence type="ECO:0000256" key="6">
    <source>
        <dbReference type="ARBA" id="ARBA00022989"/>
    </source>
</evidence>
<comment type="subcellular location">
    <subcellularLocation>
        <location evidence="1">Cell membrane</location>
        <topology evidence="1">Multi-pass membrane protein</topology>
    </subcellularLocation>
</comment>
<feature type="transmembrane region" description="Helical" evidence="8">
    <location>
        <begin position="203"/>
        <end position="227"/>
    </location>
</feature>
<dbReference type="EMBL" id="FZOU01000005">
    <property type="protein sequence ID" value="SNT20855.1"/>
    <property type="molecule type" value="Genomic_DNA"/>
</dbReference>
<keyword evidence="3" id="KW-0645">Protease</keyword>
<dbReference type="GO" id="GO:0006508">
    <property type="term" value="P:proteolysis"/>
    <property type="evidence" value="ECO:0007669"/>
    <property type="project" value="UniProtKB-KW"/>
</dbReference>
<feature type="transmembrane region" description="Helical" evidence="8">
    <location>
        <begin position="55"/>
        <end position="75"/>
    </location>
</feature>
<accession>A0A239KS17</accession>
<keyword evidence="4 8" id="KW-0812">Transmembrane</keyword>
<dbReference type="Pfam" id="PF09721">
    <property type="entry name" value="Exosortase_EpsH"/>
    <property type="match status" value="1"/>
</dbReference>
<dbReference type="Proteomes" id="UP000198356">
    <property type="component" value="Unassembled WGS sequence"/>
</dbReference>
<evidence type="ECO:0000256" key="1">
    <source>
        <dbReference type="ARBA" id="ARBA00004651"/>
    </source>
</evidence>
<feature type="transmembrane region" description="Helical" evidence="8">
    <location>
        <begin position="145"/>
        <end position="163"/>
    </location>
</feature>
<dbReference type="NCBIfam" id="TIGR04178">
    <property type="entry name" value="exo_archaeo"/>
    <property type="match status" value="1"/>
</dbReference>
<evidence type="ECO:0000256" key="7">
    <source>
        <dbReference type="ARBA" id="ARBA00023136"/>
    </source>
</evidence>
<gene>
    <name evidence="9" type="ORF">SAMN05421770_105164</name>
</gene>
<feature type="transmembrane region" description="Helical" evidence="8">
    <location>
        <begin position="87"/>
        <end position="111"/>
    </location>
</feature>
<feature type="transmembrane region" description="Helical" evidence="8">
    <location>
        <begin position="117"/>
        <end position="138"/>
    </location>
</feature>
<dbReference type="NCBIfam" id="TIGR04199">
    <property type="entry name" value="exosort_xrtJ"/>
    <property type="match status" value="1"/>
</dbReference>
<evidence type="ECO:0000256" key="8">
    <source>
        <dbReference type="SAM" id="Phobius"/>
    </source>
</evidence>
<dbReference type="InterPro" id="IPR019127">
    <property type="entry name" value="Exosortase"/>
</dbReference>
<feature type="transmembrane region" description="Helical" evidence="8">
    <location>
        <begin position="335"/>
        <end position="354"/>
    </location>
</feature>
<feature type="transmembrane region" description="Helical" evidence="8">
    <location>
        <begin position="239"/>
        <end position="266"/>
    </location>
</feature>
<dbReference type="InterPro" id="IPR026392">
    <property type="entry name" value="Exo/Archaeosortase_dom"/>
</dbReference>
<dbReference type="AlphaFoldDB" id="A0A239KS17"/>
<evidence type="ECO:0000256" key="2">
    <source>
        <dbReference type="ARBA" id="ARBA00022475"/>
    </source>
</evidence>
<evidence type="ECO:0000256" key="3">
    <source>
        <dbReference type="ARBA" id="ARBA00022670"/>
    </source>
</evidence>
<keyword evidence="10" id="KW-1185">Reference proteome</keyword>
<name>A0A239KS17_9BACT</name>
<dbReference type="GO" id="GO:0005886">
    <property type="term" value="C:plasma membrane"/>
    <property type="evidence" value="ECO:0007669"/>
    <property type="project" value="UniProtKB-SubCell"/>
</dbReference>
<keyword evidence="5" id="KW-0378">Hydrolase</keyword>
<dbReference type="InterPro" id="IPR026478">
    <property type="entry name" value="Exosortase_J"/>
</dbReference>
<organism evidence="9 10">
    <name type="scientific">Granulicella rosea</name>
    <dbReference type="NCBI Taxonomy" id="474952"/>
    <lineage>
        <taxon>Bacteria</taxon>
        <taxon>Pseudomonadati</taxon>
        <taxon>Acidobacteriota</taxon>
        <taxon>Terriglobia</taxon>
        <taxon>Terriglobales</taxon>
        <taxon>Acidobacteriaceae</taxon>
        <taxon>Granulicella</taxon>
    </lineage>
</organism>
<evidence type="ECO:0000313" key="9">
    <source>
        <dbReference type="EMBL" id="SNT20855.1"/>
    </source>
</evidence>
<keyword evidence="2" id="KW-1003">Cell membrane</keyword>
<feature type="transmembrane region" description="Helical" evidence="8">
    <location>
        <begin position="20"/>
        <end position="43"/>
    </location>
</feature>
<reference evidence="9 10" key="1">
    <citation type="submission" date="2017-06" db="EMBL/GenBank/DDBJ databases">
        <authorList>
            <person name="Kim H.J."/>
            <person name="Triplett B.A."/>
        </authorList>
    </citation>
    <scope>NUCLEOTIDE SEQUENCE [LARGE SCALE GENOMIC DNA]</scope>
    <source>
        <strain evidence="9 10">DSM 18704</strain>
    </source>
</reference>
<dbReference type="RefSeq" id="WP_089409238.1">
    <property type="nucleotide sequence ID" value="NZ_FZOU01000005.1"/>
</dbReference>
<dbReference type="GO" id="GO:0008233">
    <property type="term" value="F:peptidase activity"/>
    <property type="evidence" value="ECO:0007669"/>
    <property type="project" value="UniProtKB-KW"/>
</dbReference>